<sequence length="404" mass="45155">MKKMRLKQLLIVLFSLLLLGGIIFFFVLKPKPVAVSSDSKKLNLLGNLPSNIMASDNFQFEIAATPQCLLKVNSAWGIKTYDLSNGMALSKDFFSDAGQHFLTVWCNYRKVESKTLTISSLKPHGKIESYVGSKSIPADNGLHWSMFTVLPVDQYNNMVVDNSSIYINILRPNGQRFSKNVNTKDGIGYLKISSKTRKGKTLISTTSGNAYGKEKELLELPNFPRKISIKAESDILYADSRQFLKIITKELFDLYGNRVSDGTLISFKVIDSKGNSSFYRTYAMDGLASVNIQNPDYPGKLTVVAYIDNLIQSQSLILNFKPYVTDFKVNLGPNSEYLTIGPVIGPLRQLVSDGKEATVFFEESKIIKKGIIRDGYAEVEIPKTIFKRGKIVVTMGGLQKRINF</sequence>
<accession>A0AAE3KX10</accession>
<dbReference type="AlphaFoldDB" id="A0AAE3KX10"/>
<proteinExistence type="predicted"/>
<gene>
    <name evidence="1" type="ORF">EGI31_12835</name>
</gene>
<keyword evidence="2" id="KW-1185">Reference proteome</keyword>
<organism evidence="1 2">
    <name type="scientific">Lacihabitans soyangensis</name>
    <dbReference type="NCBI Taxonomy" id="869394"/>
    <lineage>
        <taxon>Bacteria</taxon>
        <taxon>Pseudomonadati</taxon>
        <taxon>Bacteroidota</taxon>
        <taxon>Cytophagia</taxon>
        <taxon>Cytophagales</taxon>
        <taxon>Leadbetterellaceae</taxon>
        <taxon>Lacihabitans</taxon>
    </lineage>
</organism>
<evidence type="ECO:0000313" key="2">
    <source>
        <dbReference type="Proteomes" id="UP001204144"/>
    </source>
</evidence>
<name>A0AAE3KX10_9BACT</name>
<evidence type="ECO:0000313" key="1">
    <source>
        <dbReference type="EMBL" id="MCP9763840.1"/>
    </source>
</evidence>
<comment type="caution">
    <text evidence="1">The sequence shown here is derived from an EMBL/GenBank/DDBJ whole genome shotgun (WGS) entry which is preliminary data.</text>
</comment>
<dbReference type="EMBL" id="RJUF01000042">
    <property type="protein sequence ID" value="MCP9763840.1"/>
    <property type="molecule type" value="Genomic_DNA"/>
</dbReference>
<dbReference type="Proteomes" id="UP001204144">
    <property type="component" value="Unassembled WGS sequence"/>
</dbReference>
<protein>
    <submittedName>
        <fullName evidence="1">Uncharacterized protein</fullName>
    </submittedName>
</protein>
<reference evidence="1 2" key="1">
    <citation type="submission" date="2018-11" db="EMBL/GenBank/DDBJ databases">
        <title>Novel bacteria species description.</title>
        <authorList>
            <person name="Han J.-H."/>
        </authorList>
    </citation>
    <scope>NUCLEOTIDE SEQUENCE [LARGE SCALE GENOMIC DNA]</scope>
    <source>
        <strain evidence="1 2">KCTC23259</strain>
    </source>
</reference>